<keyword evidence="6" id="KW-1185">Reference proteome</keyword>
<dbReference type="Gene3D" id="1.20.140.40">
    <property type="entry name" value="Invertase/pectin methylesterase inhibitor family protein"/>
    <property type="match status" value="1"/>
</dbReference>
<dbReference type="InterPro" id="IPR051955">
    <property type="entry name" value="PME_Inhibitor"/>
</dbReference>
<feature type="chain" id="PRO_5016828449" evidence="3">
    <location>
        <begin position="26"/>
        <end position="173"/>
    </location>
</feature>
<proteinExistence type="inferred from homology"/>
<protein>
    <submittedName>
        <fullName evidence="5">Pectinesterase inhibitor 9</fullName>
    </submittedName>
</protein>
<dbReference type="InterPro" id="IPR035513">
    <property type="entry name" value="Invertase/methylesterase_inhib"/>
</dbReference>
<feature type="non-terminal residue" evidence="5">
    <location>
        <position position="1"/>
    </location>
</feature>
<evidence type="ECO:0000313" key="5">
    <source>
        <dbReference type="EMBL" id="RDX57619.1"/>
    </source>
</evidence>
<keyword evidence="1 3" id="KW-0732">Signal</keyword>
<dbReference type="NCBIfam" id="TIGR01614">
    <property type="entry name" value="PME_inhib"/>
    <property type="match status" value="1"/>
</dbReference>
<comment type="caution">
    <text evidence="5">The sequence shown here is derived from an EMBL/GenBank/DDBJ whole genome shotgun (WGS) entry which is preliminary data.</text>
</comment>
<dbReference type="AlphaFoldDB" id="A0A371DYK8"/>
<name>A0A371DYK8_MUCPR</name>
<dbReference type="SMART" id="SM00856">
    <property type="entry name" value="PMEI"/>
    <property type="match status" value="1"/>
</dbReference>
<dbReference type="InterPro" id="IPR006501">
    <property type="entry name" value="Pectinesterase_inhib_dom"/>
</dbReference>
<feature type="signal peptide" evidence="3">
    <location>
        <begin position="1"/>
        <end position="25"/>
    </location>
</feature>
<dbReference type="SUPFAM" id="SSF101148">
    <property type="entry name" value="Plant invertase/pectin methylesterase inhibitor"/>
    <property type="match status" value="1"/>
</dbReference>
<dbReference type="Pfam" id="PF04043">
    <property type="entry name" value="PMEI"/>
    <property type="match status" value="1"/>
</dbReference>
<comment type="similarity">
    <text evidence="2">Belongs to the PMEI family.</text>
</comment>
<organism evidence="5 6">
    <name type="scientific">Mucuna pruriens</name>
    <name type="common">Velvet bean</name>
    <name type="synonym">Dolichos pruriens</name>
    <dbReference type="NCBI Taxonomy" id="157652"/>
    <lineage>
        <taxon>Eukaryota</taxon>
        <taxon>Viridiplantae</taxon>
        <taxon>Streptophyta</taxon>
        <taxon>Embryophyta</taxon>
        <taxon>Tracheophyta</taxon>
        <taxon>Spermatophyta</taxon>
        <taxon>Magnoliopsida</taxon>
        <taxon>eudicotyledons</taxon>
        <taxon>Gunneridae</taxon>
        <taxon>Pentapetalae</taxon>
        <taxon>rosids</taxon>
        <taxon>fabids</taxon>
        <taxon>Fabales</taxon>
        <taxon>Fabaceae</taxon>
        <taxon>Papilionoideae</taxon>
        <taxon>50 kb inversion clade</taxon>
        <taxon>NPAAA clade</taxon>
        <taxon>indigoferoid/millettioid clade</taxon>
        <taxon>Phaseoleae</taxon>
        <taxon>Mucuna</taxon>
    </lineage>
</organism>
<dbReference type="STRING" id="157652.A0A371DYK8"/>
<gene>
    <name evidence="5" type="primary">PMEI9</name>
    <name evidence="5" type="ORF">CR513_63121</name>
</gene>
<dbReference type="OrthoDB" id="1430376at2759"/>
<dbReference type="Proteomes" id="UP000257109">
    <property type="component" value="Unassembled WGS sequence"/>
</dbReference>
<dbReference type="CDD" id="cd15798">
    <property type="entry name" value="PMEI-like_3"/>
    <property type="match status" value="1"/>
</dbReference>
<evidence type="ECO:0000256" key="2">
    <source>
        <dbReference type="ARBA" id="ARBA00038471"/>
    </source>
</evidence>
<evidence type="ECO:0000313" key="6">
    <source>
        <dbReference type="Proteomes" id="UP000257109"/>
    </source>
</evidence>
<reference evidence="5" key="1">
    <citation type="submission" date="2018-05" db="EMBL/GenBank/DDBJ databases">
        <title>Draft genome of Mucuna pruriens seed.</title>
        <authorList>
            <person name="Nnadi N.E."/>
            <person name="Vos R."/>
            <person name="Hasami M.H."/>
            <person name="Devisetty U.K."/>
            <person name="Aguiy J.C."/>
        </authorList>
    </citation>
    <scope>NUCLEOTIDE SEQUENCE [LARGE SCALE GENOMIC DNA]</scope>
    <source>
        <strain evidence="5">JCA_2017</strain>
    </source>
</reference>
<sequence>MASRLLGLCMVLVLHMFVRVKLAEASPFIESACKATRFPAVCVQSLASFAGKIGQSDEQLALSGVSVSVTKTRSSASLAKAMKPAVPDCIKNLDGSVDHLSQSVKEFGLLASNFRLHMGNIQTWVSAALTNQNTCLDTPNVDAKLKASVVEANQITSNALALINSFASKGRVG</sequence>
<dbReference type="EMBL" id="QJKJ01018446">
    <property type="protein sequence ID" value="RDX57619.1"/>
    <property type="molecule type" value="Genomic_DNA"/>
</dbReference>
<evidence type="ECO:0000259" key="4">
    <source>
        <dbReference type="SMART" id="SM00856"/>
    </source>
</evidence>
<dbReference type="PANTHER" id="PTHR31080">
    <property type="entry name" value="PECTINESTERASE INHIBITOR-LIKE"/>
    <property type="match status" value="1"/>
</dbReference>
<accession>A0A371DYK8</accession>
<feature type="domain" description="Pectinesterase inhibitor" evidence="4">
    <location>
        <begin position="24"/>
        <end position="162"/>
    </location>
</feature>
<dbReference type="PANTHER" id="PTHR31080:SF207">
    <property type="entry name" value="PECTINESTERASE INHIBITOR 9"/>
    <property type="match status" value="1"/>
</dbReference>
<dbReference type="GO" id="GO:0004857">
    <property type="term" value="F:enzyme inhibitor activity"/>
    <property type="evidence" value="ECO:0007669"/>
    <property type="project" value="InterPro"/>
</dbReference>
<evidence type="ECO:0000256" key="3">
    <source>
        <dbReference type="SAM" id="SignalP"/>
    </source>
</evidence>
<evidence type="ECO:0000256" key="1">
    <source>
        <dbReference type="ARBA" id="ARBA00022729"/>
    </source>
</evidence>